<dbReference type="Pfam" id="PF00512">
    <property type="entry name" value="HisKA"/>
    <property type="match status" value="1"/>
</dbReference>
<dbReference type="InterPro" id="IPR005467">
    <property type="entry name" value="His_kinase_dom"/>
</dbReference>
<keyword evidence="13" id="KW-0472">Membrane</keyword>
<dbReference type="PANTHER" id="PTHR43547">
    <property type="entry name" value="TWO-COMPONENT HISTIDINE KINASE"/>
    <property type="match status" value="1"/>
</dbReference>
<evidence type="ECO:0000313" key="18">
    <source>
        <dbReference type="Proteomes" id="UP000253383"/>
    </source>
</evidence>
<dbReference type="SMART" id="SM00388">
    <property type="entry name" value="HisKA"/>
    <property type="match status" value="1"/>
</dbReference>
<dbReference type="EMBL" id="QOWE01000011">
    <property type="protein sequence ID" value="RCR68870.1"/>
    <property type="molecule type" value="Genomic_DNA"/>
</dbReference>
<dbReference type="FunFam" id="3.30.565.10:FF:000037">
    <property type="entry name" value="Hybrid sensor histidine kinase/response regulator"/>
    <property type="match status" value="1"/>
</dbReference>
<keyword evidence="13" id="KW-1133">Transmembrane helix</keyword>
<evidence type="ECO:0000256" key="1">
    <source>
        <dbReference type="ARBA" id="ARBA00000085"/>
    </source>
</evidence>
<keyword evidence="6" id="KW-0418">Kinase</keyword>
<keyword evidence="9" id="KW-0805">Transcription regulation</keyword>
<evidence type="ECO:0000259" key="14">
    <source>
        <dbReference type="PROSITE" id="PS01124"/>
    </source>
</evidence>
<comment type="caution">
    <text evidence="17">The sequence shown here is derived from an EMBL/GenBank/DDBJ whole genome shotgun (WGS) entry which is preliminary data.</text>
</comment>
<evidence type="ECO:0000256" key="13">
    <source>
        <dbReference type="SAM" id="Phobius"/>
    </source>
</evidence>
<dbReference type="SMART" id="SM00342">
    <property type="entry name" value="HTH_ARAC"/>
    <property type="match status" value="1"/>
</dbReference>
<dbReference type="InterPro" id="IPR028082">
    <property type="entry name" value="Peripla_BP_I"/>
</dbReference>
<evidence type="ECO:0000256" key="10">
    <source>
        <dbReference type="ARBA" id="ARBA00023163"/>
    </source>
</evidence>
<dbReference type="AlphaFoldDB" id="A0A368JMG7"/>
<dbReference type="Proteomes" id="UP000253383">
    <property type="component" value="Unassembled WGS sequence"/>
</dbReference>
<dbReference type="CDD" id="cd00082">
    <property type="entry name" value="HisKA"/>
    <property type="match status" value="1"/>
</dbReference>
<reference evidence="17 18" key="1">
    <citation type="submission" date="2018-07" db="EMBL/GenBank/DDBJ databases">
        <title>Genome analysis of Larkinella rosea.</title>
        <authorList>
            <person name="Zhou Z."/>
            <person name="Wang G."/>
        </authorList>
    </citation>
    <scope>NUCLEOTIDE SEQUENCE [LARGE SCALE GENOMIC DNA]</scope>
    <source>
        <strain evidence="18">zzj9</strain>
    </source>
</reference>
<evidence type="ECO:0000256" key="5">
    <source>
        <dbReference type="ARBA" id="ARBA00022741"/>
    </source>
</evidence>
<dbReference type="CDD" id="cd17574">
    <property type="entry name" value="REC_OmpR"/>
    <property type="match status" value="1"/>
</dbReference>
<dbReference type="InterPro" id="IPR001789">
    <property type="entry name" value="Sig_transdc_resp-reg_receiver"/>
</dbReference>
<dbReference type="InterPro" id="IPR036890">
    <property type="entry name" value="HATPase_C_sf"/>
</dbReference>
<dbReference type="SUPFAM" id="SSF53822">
    <property type="entry name" value="Periplasmic binding protein-like I"/>
    <property type="match status" value="1"/>
</dbReference>
<dbReference type="PROSITE" id="PS50110">
    <property type="entry name" value="RESPONSE_REGULATORY"/>
    <property type="match status" value="1"/>
</dbReference>
<gene>
    <name evidence="17" type="ORF">DUE52_15435</name>
</gene>
<keyword evidence="13" id="KW-0812">Transmembrane</keyword>
<dbReference type="GO" id="GO:0005524">
    <property type="term" value="F:ATP binding"/>
    <property type="evidence" value="ECO:0007669"/>
    <property type="project" value="UniProtKB-KW"/>
</dbReference>
<dbReference type="SUPFAM" id="SSF47384">
    <property type="entry name" value="Homodimeric domain of signal transducing histidine kinase"/>
    <property type="match status" value="1"/>
</dbReference>
<proteinExistence type="predicted"/>
<dbReference type="Gene3D" id="3.40.50.2300">
    <property type="match status" value="3"/>
</dbReference>
<keyword evidence="4" id="KW-0808">Transferase</keyword>
<keyword evidence="3 11" id="KW-0597">Phosphoprotein</keyword>
<dbReference type="OrthoDB" id="9797097at2"/>
<feature type="domain" description="Histidine kinase" evidence="15">
    <location>
        <begin position="403"/>
        <end position="618"/>
    </location>
</feature>
<evidence type="ECO:0000256" key="7">
    <source>
        <dbReference type="ARBA" id="ARBA00022840"/>
    </source>
</evidence>
<protein>
    <recommendedName>
        <fullName evidence="2">histidine kinase</fullName>
        <ecNumber evidence="2">2.7.13.3</ecNumber>
    </recommendedName>
</protein>
<dbReference type="Gene3D" id="1.10.287.130">
    <property type="match status" value="1"/>
</dbReference>
<evidence type="ECO:0000259" key="16">
    <source>
        <dbReference type="PROSITE" id="PS50110"/>
    </source>
</evidence>
<dbReference type="InterPro" id="IPR011006">
    <property type="entry name" value="CheY-like_superfamily"/>
</dbReference>
<evidence type="ECO:0000256" key="4">
    <source>
        <dbReference type="ARBA" id="ARBA00022679"/>
    </source>
</evidence>
<feature type="modified residue" description="4-aspartylphosphate" evidence="11">
    <location>
        <position position="709"/>
    </location>
</feature>
<dbReference type="InterPro" id="IPR009057">
    <property type="entry name" value="Homeodomain-like_sf"/>
</dbReference>
<dbReference type="InterPro" id="IPR003594">
    <property type="entry name" value="HATPase_dom"/>
</dbReference>
<dbReference type="GO" id="GO:0003700">
    <property type="term" value="F:DNA-binding transcription factor activity"/>
    <property type="evidence" value="ECO:0007669"/>
    <property type="project" value="InterPro"/>
</dbReference>
<evidence type="ECO:0000259" key="15">
    <source>
        <dbReference type="PROSITE" id="PS50109"/>
    </source>
</evidence>
<keyword evidence="18" id="KW-1185">Reference proteome</keyword>
<dbReference type="PRINTS" id="PR00344">
    <property type="entry name" value="BCTRLSENSOR"/>
</dbReference>
<feature type="coiled-coil region" evidence="12">
    <location>
        <begin position="310"/>
        <end position="337"/>
    </location>
</feature>
<dbReference type="SUPFAM" id="SSF46689">
    <property type="entry name" value="Homeodomain-like"/>
    <property type="match status" value="1"/>
</dbReference>
<dbReference type="Pfam" id="PF13407">
    <property type="entry name" value="Peripla_BP_4"/>
    <property type="match status" value="1"/>
</dbReference>
<keyword evidence="12" id="KW-0175">Coiled coil</keyword>
<sequence length="907" mass="101974">MKYCLFLFFIFFLGNSCSKPQGKKFTIGFSQCTGADQWRQTMLSDMKRALSFHPDYTLLYEDAGNSTNKQIAQIQSLTNRGIDLLIISPNETAPITKAVDAVFKQGIPVIVLDRRIDSESYNAYIGGDNFEIGRLAGAFIGNHLKGKGAVIEVKGLAGSSPAQERHRGLQQQLARFPEIRVVAELDGEWERDTARHRAEANLAALQRADLVFAHNDVMALGVYEVCKQHGLTSQIEFVGIDALPGPQGGMQLVTDGLLKASFLYPTGGEEAIETAVQVLAGKAVQRETTLNSIQIDASNVRAIKAQSDKLLSQQQDIEKQSQRIDELKQTYLTQRNTLYVTLASLFVVILLGAWALYLVRQKQAAYQILAKQNVEISEQKDRIEAVSAQARLATEEKLRFYSYISHEFNTPLNLILTPAEDLLAKKTVNPYELKTNLSLIRKNAYRLLRLVDQMLDLRKTDAGKLLLQAGEQDVVAFIRDIVSDFRRKAEKSHIDLQFIPAQSMLMVWFDREKLDKVLFNLLSNAFKYTSKGGLIHVRVDLCDNRARIQVQDNGAGMNAEEQAHAFDLFYTAPKHFNLGNGVGLALSREFVHLHYGEIDVRSEKDQGTTFTILLPLGNAHLDPTQQEEIPGTRTLPLLLDDDEGTLTPTSPIAPVARKTGTLVLIEDHDELRQYLTTRLSEEFEVVAETTAEKGWETVLETVPDLIISDVMLPGMDGLQLTQRIKSDFRTSTIPVILLTAKGQMENRIEGTRAGADAYIAKPFLITYLLETIRTALNNREKWQKRYMGDYLTKTENRQEKKFLNELTTLIEQNLADPSFGVEQLSREMGVSRVQLYRKVQAMLDKNVNEYFTEIRLKKAKVLLVETNKAMSEIAGETGFSSPAYFTTFFKQHTKQTPSEYRKSPVGV</sequence>
<evidence type="ECO:0000313" key="17">
    <source>
        <dbReference type="EMBL" id="RCR68870.1"/>
    </source>
</evidence>
<dbReference type="InterPro" id="IPR003661">
    <property type="entry name" value="HisK_dim/P_dom"/>
</dbReference>
<dbReference type="SUPFAM" id="SSF55874">
    <property type="entry name" value="ATPase domain of HSP90 chaperone/DNA topoisomerase II/histidine kinase"/>
    <property type="match status" value="1"/>
</dbReference>
<evidence type="ECO:0000256" key="6">
    <source>
        <dbReference type="ARBA" id="ARBA00022777"/>
    </source>
</evidence>
<comment type="catalytic activity">
    <reaction evidence="1">
        <text>ATP + protein L-histidine = ADP + protein N-phospho-L-histidine.</text>
        <dbReference type="EC" id="2.7.13.3"/>
    </reaction>
</comment>
<dbReference type="Pfam" id="PF12833">
    <property type="entry name" value="HTH_18"/>
    <property type="match status" value="1"/>
</dbReference>
<dbReference type="SMART" id="SM00448">
    <property type="entry name" value="REC"/>
    <property type="match status" value="1"/>
</dbReference>
<dbReference type="EC" id="2.7.13.3" evidence="2"/>
<dbReference type="Gene3D" id="3.30.565.10">
    <property type="entry name" value="Histidine kinase-like ATPase, C-terminal domain"/>
    <property type="match status" value="1"/>
</dbReference>
<evidence type="ECO:0000256" key="2">
    <source>
        <dbReference type="ARBA" id="ARBA00012438"/>
    </source>
</evidence>
<dbReference type="GO" id="GO:0000155">
    <property type="term" value="F:phosphorelay sensor kinase activity"/>
    <property type="evidence" value="ECO:0007669"/>
    <property type="project" value="InterPro"/>
</dbReference>
<keyword evidence="5" id="KW-0547">Nucleotide-binding</keyword>
<keyword evidence="7" id="KW-0067">ATP-binding</keyword>
<evidence type="ECO:0000256" key="3">
    <source>
        <dbReference type="ARBA" id="ARBA00022553"/>
    </source>
</evidence>
<feature type="domain" description="Response regulatory" evidence="16">
    <location>
        <begin position="661"/>
        <end position="776"/>
    </location>
</feature>
<feature type="domain" description="HTH araC/xylS-type" evidence="14">
    <location>
        <begin position="804"/>
        <end position="903"/>
    </location>
</feature>
<evidence type="ECO:0000256" key="9">
    <source>
        <dbReference type="ARBA" id="ARBA00023015"/>
    </source>
</evidence>
<dbReference type="GO" id="GO:0043565">
    <property type="term" value="F:sequence-specific DNA binding"/>
    <property type="evidence" value="ECO:0007669"/>
    <property type="project" value="InterPro"/>
</dbReference>
<keyword evidence="10" id="KW-0804">Transcription</keyword>
<dbReference type="PROSITE" id="PS01124">
    <property type="entry name" value="HTH_ARAC_FAMILY_2"/>
    <property type="match status" value="1"/>
</dbReference>
<dbReference type="Gene3D" id="1.10.10.60">
    <property type="entry name" value="Homeodomain-like"/>
    <property type="match status" value="1"/>
</dbReference>
<dbReference type="InterPro" id="IPR018060">
    <property type="entry name" value="HTH_AraC"/>
</dbReference>
<dbReference type="CDD" id="cd06308">
    <property type="entry name" value="PBP1_sensor_kinase-like"/>
    <property type="match status" value="1"/>
</dbReference>
<accession>A0A368JMG7</accession>
<dbReference type="PANTHER" id="PTHR43547:SF2">
    <property type="entry name" value="HYBRID SIGNAL TRANSDUCTION HISTIDINE KINASE C"/>
    <property type="match status" value="1"/>
</dbReference>
<feature type="coiled-coil region" evidence="12">
    <location>
        <begin position="369"/>
        <end position="396"/>
    </location>
</feature>
<dbReference type="Pfam" id="PF00072">
    <property type="entry name" value="Response_reg"/>
    <property type="match status" value="1"/>
</dbReference>
<dbReference type="PROSITE" id="PS50109">
    <property type="entry name" value="HIS_KIN"/>
    <property type="match status" value="1"/>
</dbReference>
<evidence type="ECO:0000256" key="12">
    <source>
        <dbReference type="SAM" id="Coils"/>
    </source>
</evidence>
<dbReference type="InterPro" id="IPR036097">
    <property type="entry name" value="HisK_dim/P_sf"/>
</dbReference>
<feature type="transmembrane region" description="Helical" evidence="13">
    <location>
        <begin position="338"/>
        <end position="359"/>
    </location>
</feature>
<name>A0A368JMG7_9BACT</name>
<organism evidence="17 18">
    <name type="scientific">Larkinella punicea</name>
    <dbReference type="NCBI Taxonomy" id="2315727"/>
    <lineage>
        <taxon>Bacteria</taxon>
        <taxon>Pseudomonadati</taxon>
        <taxon>Bacteroidota</taxon>
        <taxon>Cytophagia</taxon>
        <taxon>Cytophagales</taxon>
        <taxon>Spirosomataceae</taxon>
        <taxon>Larkinella</taxon>
    </lineage>
</organism>
<keyword evidence="8" id="KW-0902">Two-component regulatory system</keyword>
<dbReference type="RefSeq" id="WP_114406919.1">
    <property type="nucleotide sequence ID" value="NZ_QOWE01000011.1"/>
</dbReference>
<dbReference type="InterPro" id="IPR004358">
    <property type="entry name" value="Sig_transdc_His_kin-like_C"/>
</dbReference>
<dbReference type="Pfam" id="PF02518">
    <property type="entry name" value="HATPase_c"/>
    <property type="match status" value="1"/>
</dbReference>
<dbReference type="SMART" id="SM00387">
    <property type="entry name" value="HATPase_c"/>
    <property type="match status" value="1"/>
</dbReference>
<dbReference type="SUPFAM" id="SSF52172">
    <property type="entry name" value="CheY-like"/>
    <property type="match status" value="1"/>
</dbReference>
<evidence type="ECO:0000256" key="11">
    <source>
        <dbReference type="PROSITE-ProRule" id="PRU00169"/>
    </source>
</evidence>
<dbReference type="InterPro" id="IPR025997">
    <property type="entry name" value="SBP_2_dom"/>
</dbReference>
<evidence type="ECO:0000256" key="8">
    <source>
        <dbReference type="ARBA" id="ARBA00023012"/>
    </source>
</evidence>